<proteinExistence type="predicted"/>
<comment type="caution">
    <text evidence="2">The sequence shown here is derived from an EMBL/GenBank/DDBJ whole genome shotgun (WGS) entry which is preliminary data.</text>
</comment>
<dbReference type="AlphaFoldDB" id="A0A3N2DPZ4"/>
<evidence type="ECO:0008006" key="4">
    <source>
        <dbReference type="Google" id="ProtNLM"/>
    </source>
</evidence>
<protein>
    <recommendedName>
        <fullName evidence="4">Fimbrial protein</fullName>
    </recommendedName>
</protein>
<feature type="chain" id="PRO_5018043812" description="Fimbrial protein" evidence="1">
    <location>
        <begin position="27"/>
        <end position="300"/>
    </location>
</feature>
<evidence type="ECO:0000256" key="1">
    <source>
        <dbReference type="SAM" id="SignalP"/>
    </source>
</evidence>
<feature type="signal peptide" evidence="1">
    <location>
        <begin position="1"/>
        <end position="26"/>
    </location>
</feature>
<name>A0A3N2DPZ4_9GAMM</name>
<evidence type="ECO:0000313" key="2">
    <source>
        <dbReference type="EMBL" id="ROS01901.1"/>
    </source>
</evidence>
<keyword evidence="1" id="KW-0732">Signal</keyword>
<gene>
    <name evidence="2" type="ORF">EDC56_2350</name>
</gene>
<reference evidence="2 3" key="1">
    <citation type="submission" date="2018-11" db="EMBL/GenBank/DDBJ databases">
        <title>Genomic Encyclopedia of Type Strains, Phase IV (KMG-IV): sequencing the most valuable type-strain genomes for metagenomic binning, comparative biology and taxonomic classification.</title>
        <authorList>
            <person name="Goeker M."/>
        </authorList>
    </citation>
    <scope>NUCLEOTIDE SEQUENCE [LARGE SCALE GENOMIC DNA]</scope>
    <source>
        <strain evidence="2 3">DSM 100316</strain>
    </source>
</reference>
<dbReference type="Proteomes" id="UP000275394">
    <property type="component" value="Unassembled WGS sequence"/>
</dbReference>
<dbReference type="OrthoDB" id="5727911at2"/>
<evidence type="ECO:0000313" key="3">
    <source>
        <dbReference type="Proteomes" id="UP000275394"/>
    </source>
</evidence>
<sequence>MSCTLVTVPRLCWLLLSSLIASPCVARLSIEGYPAEQSVSWDGGFSGNDVVVDFCIASDSLFGSVNYQVRSDSRQTSNRFELRQAGVALPYTLSFRQSDPYFELAEGVWHRDSNYWVAASGCANVSLQVSFASDDLEFATAGSYVGRLVFKVKPAVGGPRHDKAEMRFTLEIPELVQVSGLEDMVLTGGGPTLSASDDFCVYVTRGSQFAITASSLEGGFELLDGAASLPYQVYVDDSPAGGSSAASLAYEQRSPGWQGDYSRGCANSGGENMRLRVETTPIAPKAGVYRGTLLLTVRPD</sequence>
<keyword evidence="3" id="KW-1185">Reference proteome</keyword>
<dbReference type="EMBL" id="RKHR01000004">
    <property type="protein sequence ID" value="ROS01901.1"/>
    <property type="molecule type" value="Genomic_DNA"/>
</dbReference>
<dbReference type="RefSeq" id="WP_123712652.1">
    <property type="nucleotide sequence ID" value="NZ_RKHR01000004.1"/>
</dbReference>
<organism evidence="2 3">
    <name type="scientific">Sinobacterium caligoides</name>
    <dbReference type="NCBI Taxonomy" id="933926"/>
    <lineage>
        <taxon>Bacteria</taxon>
        <taxon>Pseudomonadati</taxon>
        <taxon>Pseudomonadota</taxon>
        <taxon>Gammaproteobacteria</taxon>
        <taxon>Cellvibrionales</taxon>
        <taxon>Spongiibacteraceae</taxon>
        <taxon>Sinobacterium</taxon>
    </lineage>
</organism>
<accession>A0A3N2DPZ4</accession>